<gene>
    <name evidence="10" type="primary">pta</name>
    <name evidence="10" type="ORF">AAK873_02260</name>
</gene>
<evidence type="ECO:0000313" key="10">
    <source>
        <dbReference type="EMBL" id="MEY8244441.1"/>
    </source>
</evidence>
<dbReference type="EMBL" id="JBCLPP010000004">
    <property type="protein sequence ID" value="MEY8244441.1"/>
    <property type="molecule type" value="Genomic_DNA"/>
</dbReference>
<evidence type="ECO:0000256" key="4">
    <source>
        <dbReference type="ARBA" id="ARBA00012707"/>
    </source>
</evidence>
<keyword evidence="6 10" id="KW-0808">Transferase</keyword>
<dbReference type="Proteomes" id="UP001565200">
    <property type="component" value="Unassembled WGS sequence"/>
</dbReference>
<protein>
    <recommendedName>
        <fullName evidence="5">Phosphate acetyltransferase</fullName>
        <ecNumber evidence="4">2.3.1.8</ecNumber>
    </recommendedName>
    <alternativeName>
        <fullName evidence="8">Phosphotransacetylase</fullName>
    </alternativeName>
</protein>
<dbReference type="NCBIfam" id="NF007233">
    <property type="entry name" value="PRK09653.1"/>
    <property type="match status" value="1"/>
</dbReference>
<dbReference type="SUPFAM" id="SSF53659">
    <property type="entry name" value="Isocitrate/Isopropylmalate dehydrogenase-like"/>
    <property type="match status" value="1"/>
</dbReference>
<dbReference type="Gene3D" id="3.40.50.10950">
    <property type="match status" value="1"/>
</dbReference>
<dbReference type="PANTHER" id="PTHR43356">
    <property type="entry name" value="PHOSPHATE ACETYLTRANSFERASE"/>
    <property type="match status" value="1"/>
</dbReference>
<evidence type="ECO:0000256" key="8">
    <source>
        <dbReference type="ARBA" id="ARBA00031108"/>
    </source>
</evidence>
<sequence>MGLFDKLTSKAKQSRQRIVLPEGTEPRTLTAADRIIMEGIADVILIGNPDEIAGVACELSLTNICKARIVDPSDEEIIDIYAPIFYELRKNKGVTMDDARRMAANPLYLGCLMIKNGDADGQVAGALNTTGNVLRAAFQVIKTKPGIEVVSGAFLMLLPEGSPFGENNILVFADCAVLPDPTAKELAQIALSTADTARDIAGIEPRIAMLSFSTKGSAKHDRVNKVIEAVGLVHEADPELIVDGELQADAAIVPGVAKSKAPDSPLSGKADVLVFPSLETGNIAYKLVQRLAGVQAVGPILQGLAAPVNDLSRGCFPEDIYKTIIITCNQAIGAKSRKK</sequence>
<dbReference type="InterPro" id="IPR042113">
    <property type="entry name" value="P_AcTrfase_dom1"/>
</dbReference>
<dbReference type="PIRSF" id="PIRSF000428">
    <property type="entry name" value="P_Ac_trans"/>
    <property type="match status" value="1"/>
</dbReference>
<accession>A0ABV4CUE0</accession>
<dbReference type="RefSeq" id="WP_121698309.1">
    <property type="nucleotide sequence ID" value="NZ_JBCLPP010000004.1"/>
</dbReference>
<dbReference type="InterPro" id="IPR004614">
    <property type="entry name" value="P_AcTrfase"/>
</dbReference>
<dbReference type="GO" id="GO:0008959">
    <property type="term" value="F:phosphate acetyltransferase activity"/>
    <property type="evidence" value="ECO:0007669"/>
    <property type="project" value="UniProtKB-EC"/>
</dbReference>
<dbReference type="Pfam" id="PF01515">
    <property type="entry name" value="PTA_PTB"/>
    <property type="match status" value="1"/>
</dbReference>
<reference evidence="10 11" key="1">
    <citation type="submission" date="2024-03" db="EMBL/GenBank/DDBJ databases">
        <title>Mouse gut bacterial collection (mGBC) of GemPharmatech.</title>
        <authorList>
            <person name="He Y."/>
            <person name="Dong L."/>
            <person name="Wu D."/>
            <person name="Gao X."/>
            <person name="Lin Z."/>
        </authorList>
    </citation>
    <scope>NUCLEOTIDE SEQUENCE [LARGE SCALE GENOMIC DNA]</scope>
    <source>
        <strain evidence="10 11">54-13</strain>
    </source>
</reference>
<dbReference type="InterPro" id="IPR012147">
    <property type="entry name" value="P_Ac_Bu_trans"/>
</dbReference>
<comment type="catalytic activity">
    <reaction evidence="1">
        <text>acetyl-CoA + phosphate = acetyl phosphate + CoA</text>
        <dbReference type="Rhea" id="RHEA:19521"/>
        <dbReference type="ChEBI" id="CHEBI:22191"/>
        <dbReference type="ChEBI" id="CHEBI:43474"/>
        <dbReference type="ChEBI" id="CHEBI:57287"/>
        <dbReference type="ChEBI" id="CHEBI:57288"/>
        <dbReference type="EC" id="2.3.1.8"/>
    </reaction>
</comment>
<evidence type="ECO:0000256" key="7">
    <source>
        <dbReference type="ARBA" id="ARBA00023315"/>
    </source>
</evidence>
<dbReference type="NCBIfam" id="TIGR00651">
    <property type="entry name" value="pta"/>
    <property type="match status" value="1"/>
</dbReference>
<comment type="pathway">
    <text evidence="2">Metabolic intermediate biosynthesis; acetyl-CoA biosynthesis; acetyl-CoA from acetate: step 2/2.</text>
</comment>
<dbReference type="PANTHER" id="PTHR43356:SF3">
    <property type="entry name" value="PHOSPHATE ACETYLTRANSFERASE"/>
    <property type="match status" value="1"/>
</dbReference>
<dbReference type="InterPro" id="IPR042112">
    <property type="entry name" value="P_AcTrfase_dom2"/>
</dbReference>
<evidence type="ECO:0000256" key="2">
    <source>
        <dbReference type="ARBA" id="ARBA00004989"/>
    </source>
</evidence>
<evidence type="ECO:0000256" key="6">
    <source>
        <dbReference type="ARBA" id="ARBA00022679"/>
    </source>
</evidence>
<name>A0ABV4CUE0_9BACT</name>
<evidence type="ECO:0000256" key="1">
    <source>
        <dbReference type="ARBA" id="ARBA00000705"/>
    </source>
</evidence>
<keyword evidence="11" id="KW-1185">Reference proteome</keyword>
<keyword evidence="7 10" id="KW-0012">Acyltransferase</keyword>
<comment type="similarity">
    <text evidence="3">Belongs to the phosphate acetyltransferase and butyryltransferase family.</text>
</comment>
<comment type="caution">
    <text evidence="10">The sequence shown here is derived from an EMBL/GenBank/DDBJ whole genome shotgun (WGS) entry which is preliminary data.</text>
</comment>
<evidence type="ECO:0000256" key="5">
    <source>
        <dbReference type="ARBA" id="ARBA00021528"/>
    </source>
</evidence>
<dbReference type="Gene3D" id="3.40.50.10750">
    <property type="entry name" value="Isocitrate/Isopropylmalate dehydrogenase-like"/>
    <property type="match status" value="1"/>
</dbReference>
<evidence type="ECO:0000313" key="11">
    <source>
        <dbReference type="Proteomes" id="UP001565200"/>
    </source>
</evidence>
<dbReference type="EC" id="2.3.1.8" evidence="4"/>
<evidence type="ECO:0000259" key="9">
    <source>
        <dbReference type="Pfam" id="PF01515"/>
    </source>
</evidence>
<organism evidence="10 11">
    <name type="scientific">Heminiphilus faecis</name>
    <dbReference type="NCBI Taxonomy" id="2601703"/>
    <lineage>
        <taxon>Bacteria</taxon>
        <taxon>Pseudomonadati</taxon>
        <taxon>Bacteroidota</taxon>
        <taxon>Bacteroidia</taxon>
        <taxon>Bacteroidales</taxon>
        <taxon>Muribaculaceae</taxon>
        <taxon>Heminiphilus</taxon>
    </lineage>
</organism>
<dbReference type="InterPro" id="IPR050500">
    <property type="entry name" value="Phos_Acetyltrans/Butyryltrans"/>
</dbReference>
<evidence type="ECO:0000256" key="3">
    <source>
        <dbReference type="ARBA" id="ARBA00005656"/>
    </source>
</evidence>
<feature type="domain" description="Phosphate acetyl/butaryl transferase" evidence="9">
    <location>
        <begin position="4"/>
        <end position="328"/>
    </location>
</feature>
<dbReference type="InterPro" id="IPR002505">
    <property type="entry name" value="PTA_PTB"/>
</dbReference>
<proteinExistence type="inferred from homology"/>